<dbReference type="EMBL" id="JBFCZG010000001">
    <property type="protein sequence ID" value="KAL3427529.1"/>
    <property type="molecule type" value="Genomic_DNA"/>
</dbReference>
<dbReference type="PRINTS" id="PR00111">
    <property type="entry name" value="ABHYDROLASE"/>
</dbReference>
<name>A0ABR4PVZ6_9HELO</name>
<feature type="domain" description="Serine aminopeptidase S33" evidence="1">
    <location>
        <begin position="21"/>
        <end position="244"/>
    </location>
</feature>
<proteinExistence type="predicted"/>
<dbReference type="SUPFAM" id="SSF53474">
    <property type="entry name" value="alpha/beta-Hydrolases"/>
    <property type="match status" value="1"/>
</dbReference>
<keyword evidence="2" id="KW-0378">Hydrolase</keyword>
<evidence type="ECO:0000313" key="2">
    <source>
        <dbReference type="EMBL" id="KAL3427529.1"/>
    </source>
</evidence>
<dbReference type="Proteomes" id="UP001629113">
    <property type="component" value="Unassembled WGS sequence"/>
</dbReference>
<dbReference type="InterPro" id="IPR050266">
    <property type="entry name" value="AB_hydrolase_sf"/>
</dbReference>
<gene>
    <name evidence="2" type="ORF">PVAG01_01038</name>
</gene>
<dbReference type="PANTHER" id="PTHR43798">
    <property type="entry name" value="MONOACYLGLYCEROL LIPASE"/>
    <property type="match status" value="1"/>
</dbReference>
<comment type="caution">
    <text evidence="2">The sequence shown here is derived from an EMBL/GenBank/DDBJ whole genome shotgun (WGS) entry which is preliminary data.</text>
</comment>
<reference evidence="2 3" key="1">
    <citation type="submission" date="2024-06" db="EMBL/GenBank/DDBJ databases">
        <title>Complete genome of Phlyctema vagabunda strain 19-DSS-EL-015.</title>
        <authorList>
            <person name="Fiorenzani C."/>
        </authorList>
    </citation>
    <scope>NUCLEOTIDE SEQUENCE [LARGE SCALE GENOMIC DNA]</scope>
    <source>
        <strain evidence="2 3">19-DSS-EL-015</strain>
    </source>
</reference>
<accession>A0ABR4PVZ6</accession>
<dbReference type="Pfam" id="PF12146">
    <property type="entry name" value="Hydrolase_4"/>
    <property type="match status" value="1"/>
</dbReference>
<organism evidence="2 3">
    <name type="scientific">Phlyctema vagabunda</name>
    <dbReference type="NCBI Taxonomy" id="108571"/>
    <lineage>
        <taxon>Eukaryota</taxon>
        <taxon>Fungi</taxon>
        <taxon>Dikarya</taxon>
        <taxon>Ascomycota</taxon>
        <taxon>Pezizomycotina</taxon>
        <taxon>Leotiomycetes</taxon>
        <taxon>Helotiales</taxon>
        <taxon>Dermateaceae</taxon>
        <taxon>Phlyctema</taxon>
    </lineage>
</organism>
<dbReference type="InterPro" id="IPR029058">
    <property type="entry name" value="AB_hydrolase_fold"/>
</dbReference>
<protein>
    <submittedName>
        <fullName evidence="2">Fumarylacetoacetate hydrolase</fullName>
    </submittedName>
</protein>
<dbReference type="PANTHER" id="PTHR43798:SF5">
    <property type="entry name" value="MONOACYLGLYCEROL LIPASE ABHD6"/>
    <property type="match status" value="1"/>
</dbReference>
<dbReference type="Gene3D" id="3.40.50.1820">
    <property type="entry name" value="alpha/beta hydrolase"/>
    <property type="match status" value="1"/>
</dbReference>
<dbReference type="GO" id="GO:0016787">
    <property type="term" value="F:hydrolase activity"/>
    <property type="evidence" value="ECO:0007669"/>
    <property type="project" value="UniProtKB-KW"/>
</dbReference>
<dbReference type="InterPro" id="IPR022742">
    <property type="entry name" value="Hydrolase_4"/>
</dbReference>
<evidence type="ECO:0000313" key="3">
    <source>
        <dbReference type="Proteomes" id="UP001629113"/>
    </source>
</evidence>
<keyword evidence="3" id="KW-1185">Reference proteome</keyword>
<dbReference type="InterPro" id="IPR000073">
    <property type="entry name" value="AB_hydrolase_1"/>
</dbReference>
<evidence type="ECO:0000259" key="1">
    <source>
        <dbReference type="Pfam" id="PF12146"/>
    </source>
</evidence>
<sequence>MPFAKANNKNLFYTINRPVDSAKTVIIFIHGLGSSSCFYQTVIPNLDADICAIALDTCGSGLSKLACSEQTIETIREDVISLLDTLEIQERIIIVGHSMGGIIASSVAASHPERVKGVVLIGPVNPSTAMSEVFKKRIQVVQKDGLEALAATVPTAATGKASTSLHHAFIRTLILATSPEGYSSLCKVIATAKQLDYQAITVPLLVLAGENDNTAPLSGCQTILDLYGSSAEKKTIEVLPCVGHWHCVEEPGLVTEHIQKFVRGVST</sequence>